<proteinExistence type="predicted"/>
<reference evidence="1" key="1">
    <citation type="submission" date="2020-05" db="UniProtKB">
        <authorList>
            <consortium name="EnsemblMetazoa"/>
        </authorList>
    </citation>
    <scope>IDENTIFICATION</scope>
    <source>
        <strain evidence="1">TTRI</strain>
    </source>
</reference>
<dbReference type="VEuPathDB" id="VectorBase:GAUT051507"/>
<organism evidence="1 2">
    <name type="scientific">Glossina austeni</name>
    <name type="common">Savannah tsetse fly</name>
    <dbReference type="NCBI Taxonomy" id="7395"/>
    <lineage>
        <taxon>Eukaryota</taxon>
        <taxon>Metazoa</taxon>
        <taxon>Ecdysozoa</taxon>
        <taxon>Arthropoda</taxon>
        <taxon>Hexapoda</taxon>
        <taxon>Insecta</taxon>
        <taxon>Pterygota</taxon>
        <taxon>Neoptera</taxon>
        <taxon>Endopterygota</taxon>
        <taxon>Diptera</taxon>
        <taxon>Brachycera</taxon>
        <taxon>Muscomorpha</taxon>
        <taxon>Hippoboscoidea</taxon>
        <taxon>Glossinidae</taxon>
        <taxon>Glossina</taxon>
    </lineage>
</organism>
<protein>
    <submittedName>
        <fullName evidence="1">Uncharacterized protein</fullName>
    </submittedName>
</protein>
<accession>A0A1A9VY76</accession>
<name>A0A1A9VY76_GLOAU</name>
<dbReference type="EnsemblMetazoa" id="GAUT051507-RA">
    <property type="protein sequence ID" value="GAUT051507-PA"/>
    <property type="gene ID" value="GAUT051507"/>
</dbReference>
<evidence type="ECO:0000313" key="2">
    <source>
        <dbReference type="Proteomes" id="UP000078200"/>
    </source>
</evidence>
<evidence type="ECO:0000313" key="1">
    <source>
        <dbReference type="EnsemblMetazoa" id="GAUT051507-PA"/>
    </source>
</evidence>
<dbReference type="AlphaFoldDB" id="A0A1A9VY76"/>
<dbReference type="Proteomes" id="UP000078200">
    <property type="component" value="Unassembled WGS sequence"/>
</dbReference>
<keyword evidence="2" id="KW-1185">Reference proteome</keyword>
<sequence>MGGGHTTTTIAMTTSKFENKTTNGRNKIETEAYAFQANAYFVEYLVLFPRISESYNRNNKNQGCEKWHLLRSLTRHKIHVIRQFANYSKLYTKTKELTLLSCISTGAGAGAEAAEKRARKCYSQPPKVPTIHTSIPREYFWLLQTSSPAHFHGGVQKTFFYHYNLLWHYFWCTHYSRKNTTTTTTTTTTTIHELLINPFYIH</sequence>